<keyword evidence="3" id="KW-0997">Cell inner membrane</keyword>
<organism evidence="9">
    <name type="scientific">uncultured Rhodobacterales bacterium HF4000_03E16</name>
    <dbReference type="NCBI Taxonomy" id="710785"/>
    <lineage>
        <taxon>Bacteria</taxon>
        <taxon>Pseudomonadati</taxon>
        <taxon>Pseudomonadota</taxon>
        <taxon>Alphaproteobacteria</taxon>
        <taxon>Rhodobacterales</taxon>
        <taxon>environmental samples</taxon>
    </lineage>
</organism>
<protein>
    <submittedName>
        <fullName evidence="9">Uncharacterized paraquat-inducible protein a</fullName>
    </submittedName>
</protein>
<evidence type="ECO:0000313" key="9">
    <source>
        <dbReference type="EMBL" id="ADI18320.1"/>
    </source>
</evidence>
<evidence type="ECO:0000256" key="1">
    <source>
        <dbReference type="ARBA" id="ARBA00004533"/>
    </source>
</evidence>
<dbReference type="EMBL" id="GU474886">
    <property type="protein sequence ID" value="ADI18320.1"/>
    <property type="molecule type" value="Genomic_DNA"/>
</dbReference>
<evidence type="ECO:0000256" key="7">
    <source>
        <dbReference type="SAM" id="MobiDB-lite"/>
    </source>
</evidence>
<keyword evidence="5 8" id="KW-1133">Transmembrane helix</keyword>
<keyword evidence="6 8" id="KW-0472">Membrane</keyword>
<evidence type="ECO:0000256" key="2">
    <source>
        <dbReference type="ARBA" id="ARBA00022475"/>
    </source>
</evidence>
<feature type="transmembrane region" description="Helical" evidence="8">
    <location>
        <begin position="319"/>
        <end position="339"/>
    </location>
</feature>
<keyword evidence="4 8" id="KW-0812">Transmembrane</keyword>
<name>E0XV79_9RHOB</name>
<feature type="transmembrane region" description="Helical" evidence="8">
    <location>
        <begin position="440"/>
        <end position="460"/>
    </location>
</feature>
<accession>E0XV79</accession>
<dbReference type="PANTHER" id="PTHR30462">
    <property type="entry name" value="INTERMEMBRANE TRANSPORT PROTEIN PQIB-RELATED"/>
    <property type="match status" value="1"/>
</dbReference>
<keyword evidence="2" id="KW-1003">Cell membrane</keyword>
<dbReference type="InterPro" id="IPR051800">
    <property type="entry name" value="PqiA-PqiB_transport"/>
</dbReference>
<evidence type="ECO:0000256" key="3">
    <source>
        <dbReference type="ARBA" id="ARBA00022519"/>
    </source>
</evidence>
<evidence type="ECO:0000256" key="4">
    <source>
        <dbReference type="ARBA" id="ARBA00022692"/>
    </source>
</evidence>
<feature type="region of interest" description="Disordered" evidence="7">
    <location>
        <begin position="1"/>
        <end position="20"/>
    </location>
</feature>
<dbReference type="GO" id="GO:0005886">
    <property type="term" value="C:plasma membrane"/>
    <property type="evidence" value="ECO:0007669"/>
    <property type="project" value="UniProtKB-SubCell"/>
</dbReference>
<reference evidence="9" key="1">
    <citation type="journal article" date="2011" name="Environ. Microbiol.">
        <title>Time-series analyses of Monterey Bay coastal microbial picoplankton using a 'genome proxy' microarray.</title>
        <authorList>
            <person name="Rich V.I."/>
            <person name="Pham V.D."/>
            <person name="Eppley J."/>
            <person name="Shi Y."/>
            <person name="DeLong E.F."/>
        </authorList>
    </citation>
    <scope>NUCLEOTIDE SEQUENCE</scope>
</reference>
<evidence type="ECO:0000256" key="6">
    <source>
        <dbReference type="ARBA" id="ARBA00023136"/>
    </source>
</evidence>
<sequence>MHPSDHRAKIPQGHPPPRPKVIAPPWRRVDSTRVAHYSLFGCSRLVMDSQIAGQREVGTKRHGADRRAARESDGQRALCLSGLRHALQRARGARKLHRALSPLRPCDRRTALGRLCPGAGAGDDLGRADDRRDLLSLHRSSGRRHPQPHLDSGCDSGVFLGADGAAGGGGGALDRADPLPPAAGDHLHAAAADARPEALRPCQGGLSTGRTAATLVHGRDLHRRRRGGAGQGRRACDAQPRPRLLGHVRLCGGYRSARHQHVPPHDLEFARGHRSMTTARQAGLVACVTCGRVDRRGAEECARCGDTLPHQSRRSLQTVWAWLFAGIVIYIPANTYPMLRTSTLLDKSESTIIGGAIELLHYGSYGVAFIVFFASIVIPIGKFIAIGYLALSLRRARPDRVHQRHLLYEVVEFIGRWSMIDVFVVAILSALVQLGSVATINPGIAAVSFLLSVAFTMLAAQSFDPKLIWDADEEPQ</sequence>
<dbReference type="Pfam" id="PF04403">
    <property type="entry name" value="PqiA"/>
    <property type="match status" value="1"/>
</dbReference>
<proteinExistence type="predicted"/>
<dbReference type="AlphaFoldDB" id="E0XV79"/>
<dbReference type="PANTHER" id="PTHR30462:SF3">
    <property type="entry name" value="INTERMEMBRANE TRANSPORT PROTEIN PQIA"/>
    <property type="match status" value="1"/>
</dbReference>
<comment type="subcellular location">
    <subcellularLocation>
        <location evidence="1">Cell inner membrane</location>
    </subcellularLocation>
</comment>
<evidence type="ECO:0000256" key="5">
    <source>
        <dbReference type="ARBA" id="ARBA00022989"/>
    </source>
</evidence>
<feature type="transmembrane region" description="Helical" evidence="8">
    <location>
        <begin position="367"/>
        <end position="393"/>
    </location>
</feature>
<feature type="region of interest" description="Disordered" evidence="7">
    <location>
        <begin position="218"/>
        <end position="239"/>
    </location>
</feature>
<evidence type="ECO:0000256" key="8">
    <source>
        <dbReference type="SAM" id="Phobius"/>
    </source>
</evidence>
<feature type="transmembrane region" description="Helical" evidence="8">
    <location>
        <begin position="414"/>
        <end position="434"/>
    </location>
</feature>
<dbReference type="InterPro" id="IPR007498">
    <property type="entry name" value="PqiA-like"/>
</dbReference>